<feature type="domain" description="L,D-TPase catalytic" evidence="11">
    <location>
        <begin position="109"/>
        <end position="242"/>
    </location>
</feature>
<dbReference type="Proteomes" id="UP000245887">
    <property type="component" value="Unassembled WGS sequence"/>
</dbReference>
<dbReference type="GO" id="GO:0071972">
    <property type="term" value="F:peptidoglycan L,D-transpeptidase activity"/>
    <property type="evidence" value="ECO:0007669"/>
    <property type="project" value="TreeGrafter"/>
</dbReference>
<dbReference type="Pfam" id="PF03734">
    <property type="entry name" value="YkuD"/>
    <property type="match status" value="1"/>
</dbReference>
<sequence>MTVLRITVLLTALSVVGMTAAEPVENGLTRQQQAGADKPRPLDIQGDLAGSTRTLTTEYEDTFADIGDSHSLGFMELVQANPGVDPWLPGDGTRITLPTRYVLPDSPRQGIVINLAEFRLYYFTEQGVRTFPVGVGKSQTPSPLTETQVTMNLESPAWYPPASIRAEYRRDGTPLPRMVPPGPDNPLGPFAMKLAADGYLIHGTNKQFGVGMPVSHGCIRMYNDDIASIIYDVSKGTPVRFIDQPVKVGISQGKVWLEVHRSGESLGASEKDRLWRSVMTEMDKLLGKHPDIEFRRAAVELAIDQAEGVPVMVGEQVTTMAKADTQTDS</sequence>
<evidence type="ECO:0000256" key="2">
    <source>
        <dbReference type="ARBA" id="ARBA00005992"/>
    </source>
</evidence>
<name>A0A2A2I345_9GAMM</name>
<evidence type="ECO:0000256" key="8">
    <source>
        <dbReference type="ARBA" id="ARBA00023316"/>
    </source>
</evidence>
<feature type="active site" description="Proton donor/acceptor" evidence="9">
    <location>
        <position position="202"/>
    </location>
</feature>
<reference evidence="13 15" key="2">
    <citation type="submission" date="2018-04" db="EMBL/GenBank/DDBJ databases">
        <title>Genomic Encyclopedia of Type Strains, Phase IV (KMG-IV): sequencing the most valuable type-strain genomes for metagenomic binning, comparative biology and taxonomic classification.</title>
        <authorList>
            <person name="Goeker M."/>
        </authorList>
    </citation>
    <scope>NUCLEOTIDE SEQUENCE [LARGE SCALE GENOMIC DNA]</scope>
    <source>
        <strain evidence="13 15">DSM 28688</strain>
    </source>
</reference>
<keyword evidence="14" id="KW-1185">Reference proteome</keyword>
<dbReference type="GO" id="GO:0016757">
    <property type="term" value="F:glycosyltransferase activity"/>
    <property type="evidence" value="ECO:0007669"/>
    <property type="project" value="UniProtKB-KW"/>
</dbReference>
<accession>A0A2A2I345</accession>
<evidence type="ECO:0000256" key="4">
    <source>
        <dbReference type="ARBA" id="ARBA00022679"/>
    </source>
</evidence>
<dbReference type="EMBL" id="NMPM01000058">
    <property type="protein sequence ID" value="PAV25520.1"/>
    <property type="molecule type" value="Genomic_DNA"/>
</dbReference>
<dbReference type="OrthoDB" id="9787225at2"/>
<keyword evidence="10" id="KW-0732">Signal</keyword>
<proteinExistence type="inferred from homology"/>
<dbReference type="PANTHER" id="PTHR30582:SF24">
    <property type="entry name" value="L,D-TRANSPEPTIDASE ERFK_SRFK-RELATED"/>
    <property type="match status" value="1"/>
</dbReference>
<dbReference type="InterPro" id="IPR050979">
    <property type="entry name" value="LD-transpeptidase"/>
</dbReference>
<dbReference type="RefSeq" id="WP_095611427.1">
    <property type="nucleotide sequence ID" value="NZ_NMPM01000058.1"/>
</dbReference>
<dbReference type="GO" id="GO:0018104">
    <property type="term" value="P:peptidoglycan-protein cross-linking"/>
    <property type="evidence" value="ECO:0007669"/>
    <property type="project" value="TreeGrafter"/>
</dbReference>
<keyword evidence="6 9" id="KW-0133">Cell shape</keyword>
<evidence type="ECO:0000313" key="15">
    <source>
        <dbReference type="Proteomes" id="UP000245887"/>
    </source>
</evidence>
<keyword evidence="5" id="KW-0378">Hydrolase</keyword>
<feature type="active site" description="Nucleophile" evidence="9">
    <location>
        <position position="218"/>
    </location>
</feature>
<evidence type="ECO:0000256" key="6">
    <source>
        <dbReference type="ARBA" id="ARBA00022960"/>
    </source>
</evidence>
<dbReference type="InterPro" id="IPR038063">
    <property type="entry name" value="Transpep_catalytic_dom"/>
</dbReference>
<dbReference type="InterPro" id="IPR005490">
    <property type="entry name" value="LD_TPept_cat_dom"/>
</dbReference>
<dbReference type="Gene3D" id="2.40.440.10">
    <property type="entry name" value="L,D-transpeptidase catalytic domain-like"/>
    <property type="match status" value="1"/>
</dbReference>
<reference evidence="12 14" key="1">
    <citation type="submission" date="2017-07" db="EMBL/GenBank/DDBJ databases">
        <title>Tamlnaduibacter salinus (Mi-7) genome sequencing.</title>
        <authorList>
            <person name="Verma A."/>
            <person name="Krishnamurthi S."/>
        </authorList>
    </citation>
    <scope>NUCLEOTIDE SEQUENCE [LARGE SCALE GENOMIC DNA]</scope>
    <source>
        <strain evidence="12 14">Mi-7</strain>
    </source>
</reference>
<evidence type="ECO:0000259" key="11">
    <source>
        <dbReference type="PROSITE" id="PS52029"/>
    </source>
</evidence>
<feature type="signal peptide" evidence="10">
    <location>
        <begin position="1"/>
        <end position="20"/>
    </location>
</feature>
<dbReference type="CDD" id="cd16913">
    <property type="entry name" value="YkuD_like"/>
    <property type="match status" value="1"/>
</dbReference>
<organism evidence="12 14">
    <name type="scientific">Tamilnaduibacter salinus</name>
    <dbReference type="NCBI Taxonomy" id="1484056"/>
    <lineage>
        <taxon>Bacteria</taxon>
        <taxon>Pseudomonadati</taxon>
        <taxon>Pseudomonadota</taxon>
        <taxon>Gammaproteobacteria</taxon>
        <taxon>Pseudomonadales</taxon>
        <taxon>Marinobacteraceae</taxon>
        <taxon>Tamilnaduibacter</taxon>
    </lineage>
</organism>
<evidence type="ECO:0000256" key="9">
    <source>
        <dbReference type="PROSITE-ProRule" id="PRU01373"/>
    </source>
</evidence>
<dbReference type="UniPathway" id="UPA00219"/>
<gene>
    <name evidence="13" type="ORF">C8D92_10331</name>
    <name evidence="12" type="ORF">CF392_10550</name>
</gene>
<keyword evidence="8 9" id="KW-0961">Cell wall biogenesis/degradation</keyword>
<evidence type="ECO:0000256" key="1">
    <source>
        <dbReference type="ARBA" id="ARBA00004752"/>
    </source>
</evidence>
<dbReference type="PROSITE" id="PS52029">
    <property type="entry name" value="LD_TPASE"/>
    <property type="match status" value="1"/>
</dbReference>
<keyword evidence="7 9" id="KW-0573">Peptidoglycan synthesis</keyword>
<comment type="similarity">
    <text evidence="2">Belongs to the YkuD family.</text>
</comment>
<evidence type="ECO:0000256" key="10">
    <source>
        <dbReference type="SAM" id="SignalP"/>
    </source>
</evidence>
<evidence type="ECO:0000256" key="3">
    <source>
        <dbReference type="ARBA" id="ARBA00022676"/>
    </source>
</evidence>
<evidence type="ECO:0000313" key="14">
    <source>
        <dbReference type="Proteomes" id="UP000218332"/>
    </source>
</evidence>
<dbReference type="GO" id="GO:0008360">
    <property type="term" value="P:regulation of cell shape"/>
    <property type="evidence" value="ECO:0007669"/>
    <property type="project" value="UniProtKB-UniRule"/>
</dbReference>
<dbReference type="EMBL" id="QEKQ01000003">
    <property type="protein sequence ID" value="PVY77347.1"/>
    <property type="molecule type" value="Genomic_DNA"/>
</dbReference>
<dbReference type="AlphaFoldDB" id="A0A2A2I345"/>
<dbReference type="GO" id="GO:0071555">
    <property type="term" value="P:cell wall organization"/>
    <property type="evidence" value="ECO:0007669"/>
    <property type="project" value="UniProtKB-UniRule"/>
</dbReference>
<feature type="chain" id="PRO_5033298878" evidence="10">
    <location>
        <begin position="21"/>
        <end position="329"/>
    </location>
</feature>
<evidence type="ECO:0000313" key="12">
    <source>
        <dbReference type="EMBL" id="PAV25520.1"/>
    </source>
</evidence>
<dbReference type="GO" id="GO:0005576">
    <property type="term" value="C:extracellular region"/>
    <property type="evidence" value="ECO:0007669"/>
    <property type="project" value="TreeGrafter"/>
</dbReference>
<keyword evidence="4" id="KW-0808">Transferase</keyword>
<dbReference type="PANTHER" id="PTHR30582">
    <property type="entry name" value="L,D-TRANSPEPTIDASE"/>
    <property type="match status" value="1"/>
</dbReference>
<keyword evidence="3" id="KW-0328">Glycosyltransferase</keyword>
<comment type="pathway">
    <text evidence="1 9">Cell wall biogenesis; peptidoglycan biosynthesis.</text>
</comment>
<dbReference type="Proteomes" id="UP000218332">
    <property type="component" value="Unassembled WGS sequence"/>
</dbReference>
<dbReference type="SUPFAM" id="SSF141523">
    <property type="entry name" value="L,D-transpeptidase catalytic domain-like"/>
    <property type="match status" value="1"/>
</dbReference>
<evidence type="ECO:0000313" key="13">
    <source>
        <dbReference type="EMBL" id="PVY77347.1"/>
    </source>
</evidence>
<evidence type="ECO:0000256" key="7">
    <source>
        <dbReference type="ARBA" id="ARBA00022984"/>
    </source>
</evidence>
<protein>
    <submittedName>
        <fullName evidence="13">L,D-transpeptidase ErfK/SrfK</fullName>
    </submittedName>
</protein>
<comment type="caution">
    <text evidence="12">The sequence shown here is derived from an EMBL/GenBank/DDBJ whole genome shotgun (WGS) entry which is preliminary data.</text>
</comment>
<evidence type="ECO:0000256" key="5">
    <source>
        <dbReference type="ARBA" id="ARBA00022801"/>
    </source>
</evidence>